<evidence type="ECO:0000313" key="3">
    <source>
        <dbReference type="Proteomes" id="UP001341840"/>
    </source>
</evidence>
<name>A0ABU6UWP8_9FABA</name>
<feature type="region of interest" description="Disordered" evidence="1">
    <location>
        <begin position="14"/>
        <end position="89"/>
    </location>
</feature>
<feature type="compositionally biased region" description="Basic and acidic residues" evidence="1">
    <location>
        <begin position="64"/>
        <end position="79"/>
    </location>
</feature>
<evidence type="ECO:0000313" key="2">
    <source>
        <dbReference type="EMBL" id="MED6164705.1"/>
    </source>
</evidence>
<feature type="compositionally biased region" description="Basic residues" evidence="1">
    <location>
        <begin position="80"/>
        <end position="89"/>
    </location>
</feature>
<organism evidence="2 3">
    <name type="scientific">Stylosanthes scabra</name>
    <dbReference type="NCBI Taxonomy" id="79078"/>
    <lineage>
        <taxon>Eukaryota</taxon>
        <taxon>Viridiplantae</taxon>
        <taxon>Streptophyta</taxon>
        <taxon>Embryophyta</taxon>
        <taxon>Tracheophyta</taxon>
        <taxon>Spermatophyta</taxon>
        <taxon>Magnoliopsida</taxon>
        <taxon>eudicotyledons</taxon>
        <taxon>Gunneridae</taxon>
        <taxon>Pentapetalae</taxon>
        <taxon>rosids</taxon>
        <taxon>fabids</taxon>
        <taxon>Fabales</taxon>
        <taxon>Fabaceae</taxon>
        <taxon>Papilionoideae</taxon>
        <taxon>50 kb inversion clade</taxon>
        <taxon>dalbergioids sensu lato</taxon>
        <taxon>Dalbergieae</taxon>
        <taxon>Pterocarpus clade</taxon>
        <taxon>Stylosanthes</taxon>
    </lineage>
</organism>
<comment type="caution">
    <text evidence="2">The sequence shown here is derived from an EMBL/GenBank/DDBJ whole genome shotgun (WGS) entry which is preliminary data.</text>
</comment>
<accession>A0ABU6UWP8</accession>
<gene>
    <name evidence="2" type="ORF">PIB30_092772</name>
</gene>
<sequence length="89" mass="9339">MGGYYAGHYDRHNVVGSAGIPQEGSGSGGSLNATSQVDNSTSLFSYPMVTQGASGSGASLFPTSREREKVRESEGGSIERKRKRKVAKA</sequence>
<proteinExistence type="predicted"/>
<feature type="compositionally biased region" description="Polar residues" evidence="1">
    <location>
        <begin position="30"/>
        <end position="44"/>
    </location>
</feature>
<keyword evidence="3" id="KW-1185">Reference proteome</keyword>
<reference evidence="2 3" key="1">
    <citation type="journal article" date="2023" name="Plants (Basel)">
        <title>Bridging the Gap: Combining Genomics and Transcriptomics Approaches to Understand Stylosanthes scabra, an Orphan Legume from the Brazilian Caatinga.</title>
        <authorList>
            <person name="Ferreira-Neto J.R.C."/>
            <person name="da Silva M.D."/>
            <person name="Binneck E."/>
            <person name="de Melo N.F."/>
            <person name="da Silva R.H."/>
            <person name="de Melo A.L.T.M."/>
            <person name="Pandolfi V."/>
            <person name="Bustamante F.O."/>
            <person name="Brasileiro-Vidal A.C."/>
            <person name="Benko-Iseppon A.M."/>
        </authorList>
    </citation>
    <scope>NUCLEOTIDE SEQUENCE [LARGE SCALE GENOMIC DNA]</scope>
    <source>
        <tissue evidence="2">Leaves</tissue>
    </source>
</reference>
<dbReference type="Proteomes" id="UP001341840">
    <property type="component" value="Unassembled WGS sequence"/>
</dbReference>
<dbReference type="EMBL" id="JASCZI010122765">
    <property type="protein sequence ID" value="MED6164705.1"/>
    <property type="molecule type" value="Genomic_DNA"/>
</dbReference>
<evidence type="ECO:0000256" key="1">
    <source>
        <dbReference type="SAM" id="MobiDB-lite"/>
    </source>
</evidence>
<protein>
    <submittedName>
        <fullName evidence="2">Uncharacterized protein</fullName>
    </submittedName>
</protein>